<protein>
    <recommendedName>
        <fullName evidence="5">Copper-sensing transcriptional repressor CsoR</fullName>
    </recommendedName>
    <alternativeName>
        <fullName evidence="6">Copper-sensitive operon repressor</fullName>
    </alternativeName>
</protein>
<dbReference type="GO" id="GO:0003677">
    <property type="term" value="F:DNA binding"/>
    <property type="evidence" value="ECO:0007669"/>
    <property type="project" value="InterPro"/>
</dbReference>
<dbReference type="InterPro" id="IPR003735">
    <property type="entry name" value="Metal_Tscrpt_repr"/>
</dbReference>
<dbReference type="EMBL" id="JPSL02000039">
    <property type="protein sequence ID" value="KGQ22490.1"/>
    <property type="molecule type" value="Genomic_DNA"/>
</dbReference>
<evidence type="ECO:0000256" key="1">
    <source>
        <dbReference type="ARBA" id="ARBA00004496"/>
    </source>
</evidence>
<keyword evidence="8" id="KW-1185">Reference proteome</keyword>
<keyword evidence="3" id="KW-0963">Cytoplasm</keyword>
<dbReference type="Gene3D" id="1.20.58.1000">
    <property type="entry name" value="Metal-sensitive repressor, helix protomer"/>
    <property type="match status" value="1"/>
</dbReference>
<dbReference type="PATRIC" id="fig|276.5.peg.701"/>
<gene>
    <name evidence="7" type="ORF">THFILI_07955</name>
</gene>
<dbReference type="InterPro" id="IPR038390">
    <property type="entry name" value="Metal_Tscrpt_repr_sf"/>
</dbReference>
<keyword evidence="4" id="KW-0479">Metal-binding</keyword>
<dbReference type="RefSeq" id="WP_038062456.1">
    <property type="nucleotide sequence ID" value="NZ_JPSL02000039.1"/>
</dbReference>
<dbReference type="OrthoDB" id="9811244at2"/>
<dbReference type="PANTHER" id="PTHR33677:SF4">
    <property type="entry name" value="COPPER-SENSING TRANSCRIPTIONAL REPRESSOR CSOR"/>
    <property type="match status" value="1"/>
</dbReference>
<dbReference type="GO" id="GO:0045892">
    <property type="term" value="P:negative regulation of DNA-templated transcription"/>
    <property type="evidence" value="ECO:0007669"/>
    <property type="project" value="UniProtKB-ARBA"/>
</dbReference>
<comment type="subcellular location">
    <subcellularLocation>
        <location evidence="1">Cytoplasm</location>
    </subcellularLocation>
</comment>
<dbReference type="GO" id="GO:0005737">
    <property type="term" value="C:cytoplasm"/>
    <property type="evidence" value="ECO:0007669"/>
    <property type="project" value="UniProtKB-SubCell"/>
</dbReference>
<evidence type="ECO:0000313" key="7">
    <source>
        <dbReference type="EMBL" id="KGQ22490.1"/>
    </source>
</evidence>
<dbReference type="STRING" id="276.THFILI_07955"/>
<comment type="subunit">
    <text evidence="2">Homodimer.</text>
</comment>
<evidence type="ECO:0000256" key="2">
    <source>
        <dbReference type="ARBA" id="ARBA00011738"/>
    </source>
</evidence>
<dbReference type="Pfam" id="PF02583">
    <property type="entry name" value="Trns_repr_metal"/>
    <property type="match status" value="1"/>
</dbReference>
<dbReference type="GO" id="GO:0046872">
    <property type="term" value="F:metal ion binding"/>
    <property type="evidence" value="ECO:0007669"/>
    <property type="project" value="UniProtKB-KW"/>
</dbReference>
<dbReference type="CDD" id="cd10151">
    <property type="entry name" value="TthCsoR-like_DUF156"/>
    <property type="match status" value="1"/>
</dbReference>
<evidence type="ECO:0000256" key="6">
    <source>
        <dbReference type="ARBA" id="ARBA00041544"/>
    </source>
</evidence>
<dbReference type="Proteomes" id="UP000030364">
    <property type="component" value="Unassembled WGS sequence"/>
</dbReference>
<accession>A0A0A2WW03</accession>
<evidence type="ECO:0000256" key="5">
    <source>
        <dbReference type="ARBA" id="ARBA00039938"/>
    </source>
</evidence>
<evidence type="ECO:0000256" key="4">
    <source>
        <dbReference type="ARBA" id="ARBA00022723"/>
    </source>
</evidence>
<sequence>MDERSGKGHARLHLDPKVRQEARTRLLSVRGHVEGLLRMLEDESVYCVDVLKQIKAVQGALDRVGEMVLRAHLRDHVATAHERGDVEEIVEELMEALKYR</sequence>
<comment type="caution">
    <text evidence="7">The sequence shown here is derived from an EMBL/GenBank/DDBJ whole genome shotgun (WGS) entry which is preliminary data.</text>
</comment>
<dbReference type="AlphaFoldDB" id="A0A0A2WW03"/>
<proteinExistence type="predicted"/>
<evidence type="ECO:0000256" key="3">
    <source>
        <dbReference type="ARBA" id="ARBA00022490"/>
    </source>
</evidence>
<name>A0A0A2WW03_THEFI</name>
<evidence type="ECO:0000313" key="8">
    <source>
        <dbReference type="Proteomes" id="UP000030364"/>
    </source>
</evidence>
<dbReference type="PANTHER" id="PTHR33677">
    <property type="entry name" value="TRANSCRIPTIONAL REPRESSOR FRMR-RELATED"/>
    <property type="match status" value="1"/>
</dbReference>
<organism evidence="7 8">
    <name type="scientific">Thermus filiformis</name>
    <dbReference type="NCBI Taxonomy" id="276"/>
    <lineage>
        <taxon>Bacteria</taxon>
        <taxon>Thermotogati</taxon>
        <taxon>Deinococcota</taxon>
        <taxon>Deinococci</taxon>
        <taxon>Thermales</taxon>
        <taxon>Thermaceae</taxon>
        <taxon>Thermus</taxon>
    </lineage>
</organism>
<reference evidence="7 8" key="1">
    <citation type="journal article" date="2015" name="Genome Announc.">
        <title>Draft Genome Sequence of the Thermophile Thermus filiformis ATCC 43280, Producer of Carotenoid-(Di)glucoside-Branched Fatty Acid (Di)esters and Source of Hyperthermostable Enzymes of Biotechnological Interest.</title>
        <authorList>
            <person name="Mandelli F."/>
            <person name="Oliveira Ramires B."/>
            <person name="Couger M.B."/>
            <person name="Paixao D.A."/>
            <person name="Camilo C.M."/>
            <person name="Polikarpov I."/>
            <person name="Prade R."/>
            <person name="Riano-Pachon D.M."/>
            <person name="Squina F.M."/>
        </authorList>
    </citation>
    <scope>NUCLEOTIDE SEQUENCE [LARGE SCALE GENOMIC DNA]</scope>
    <source>
        <strain evidence="7 8">ATCC 43280</strain>
    </source>
</reference>